<dbReference type="GO" id="GO:0016301">
    <property type="term" value="F:kinase activity"/>
    <property type="evidence" value="ECO:0007669"/>
    <property type="project" value="UniProtKB-KW"/>
</dbReference>
<gene>
    <name evidence="8" type="ORF">GCM10009665_39080</name>
</gene>
<dbReference type="InterPro" id="IPR003594">
    <property type="entry name" value="HATPase_dom"/>
</dbReference>
<sequence length="424" mass="45289">MNVRRPIRAWRACGKPQRIEIYNRWSMYALTVVVPVLSLPYLVLAGRREAPAGPTAVLCVAALAQALCSVPLIRAGMASHVGRRPLPTGWLLVHGATTALGLWLALLLGPHHDGKPPTTVIAAEFMLILWIVPPALTLRPRFTALYGVGMLALSLPPLTVASDSLPAAVGVLIGGVLGMTGSAASSRCSAWMVGTTYELDAARETQSRLAVAEERLRFSRDLHDVLGRNLTTMALKSELAVQLARRGRPEAADQMVEVQRIAQESQREVREVVRGYRTADLHGEVIGARSVLRAAGISCTVDLGPDPAALAPLAQSVLGWVVREAATNVLRHSEAHEVAVRLHSGPRQAVLELENDGVTEPVPRTGEGARPDTGSGLAGLRERLGAHGGELTVERPAPGRFLLRATLPLPRTPTEPAPDKELAA</sequence>
<keyword evidence="1" id="KW-0808">Transferase</keyword>
<feature type="region of interest" description="Disordered" evidence="4">
    <location>
        <begin position="358"/>
        <end position="378"/>
    </location>
</feature>
<evidence type="ECO:0000259" key="6">
    <source>
        <dbReference type="Pfam" id="PF02518"/>
    </source>
</evidence>
<protein>
    <submittedName>
        <fullName evidence="8">Histidine kinase</fullName>
    </submittedName>
</protein>
<dbReference type="SUPFAM" id="SSF55874">
    <property type="entry name" value="ATPase domain of HSP90 chaperone/DNA topoisomerase II/histidine kinase"/>
    <property type="match status" value="1"/>
</dbReference>
<feature type="transmembrane region" description="Helical" evidence="5">
    <location>
        <begin position="89"/>
        <end position="108"/>
    </location>
</feature>
<dbReference type="CDD" id="cd16917">
    <property type="entry name" value="HATPase_UhpB-NarQ-NarX-like"/>
    <property type="match status" value="1"/>
</dbReference>
<feature type="domain" description="Histidine kinase/HSP90-like ATPase" evidence="6">
    <location>
        <begin position="318"/>
        <end position="410"/>
    </location>
</feature>
<dbReference type="InterPro" id="IPR050482">
    <property type="entry name" value="Sensor_HK_TwoCompSys"/>
</dbReference>
<dbReference type="Pfam" id="PF02518">
    <property type="entry name" value="HATPase_c"/>
    <property type="match status" value="1"/>
</dbReference>
<dbReference type="RefSeq" id="WP_344443035.1">
    <property type="nucleotide sequence ID" value="NZ_BAAALF010000067.1"/>
</dbReference>
<accession>A0ABN1WCF6</accession>
<dbReference type="Gene3D" id="1.20.5.1930">
    <property type="match status" value="1"/>
</dbReference>
<dbReference type="EMBL" id="BAAALF010000067">
    <property type="protein sequence ID" value="GAA1244447.1"/>
    <property type="molecule type" value="Genomic_DNA"/>
</dbReference>
<dbReference type="InterPro" id="IPR011712">
    <property type="entry name" value="Sig_transdc_His_kin_sub3_dim/P"/>
</dbReference>
<keyword evidence="2 8" id="KW-0418">Kinase</keyword>
<evidence type="ECO:0000313" key="9">
    <source>
        <dbReference type="Proteomes" id="UP001500037"/>
    </source>
</evidence>
<evidence type="ECO:0000256" key="1">
    <source>
        <dbReference type="ARBA" id="ARBA00022679"/>
    </source>
</evidence>
<feature type="transmembrane region" description="Helical" evidence="5">
    <location>
        <begin position="55"/>
        <end position="77"/>
    </location>
</feature>
<name>A0ABN1WCF6_9ACTN</name>
<evidence type="ECO:0000256" key="2">
    <source>
        <dbReference type="ARBA" id="ARBA00022777"/>
    </source>
</evidence>
<dbReference type="Proteomes" id="UP001500037">
    <property type="component" value="Unassembled WGS sequence"/>
</dbReference>
<reference evidence="8 9" key="1">
    <citation type="journal article" date="2019" name="Int. J. Syst. Evol. Microbiol.">
        <title>The Global Catalogue of Microorganisms (GCM) 10K type strain sequencing project: providing services to taxonomists for standard genome sequencing and annotation.</title>
        <authorList>
            <consortium name="The Broad Institute Genomics Platform"/>
            <consortium name="The Broad Institute Genome Sequencing Center for Infectious Disease"/>
            <person name="Wu L."/>
            <person name="Ma J."/>
        </authorList>
    </citation>
    <scope>NUCLEOTIDE SEQUENCE [LARGE SCALE GENOMIC DNA]</scope>
    <source>
        <strain evidence="8 9">JCM 13004</strain>
    </source>
</reference>
<evidence type="ECO:0000256" key="5">
    <source>
        <dbReference type="SAM" id="Phobius"/>
    </source>
</evidence>
<keyword evidence="5" id="KW-0812">Transmembrane</keyword>
<comment type="caution">
    <text evidence="8">The sequence shown here is derived from an EMBL/GenBank/DDBJ whole genome shotgun (WGS) entry which is preliminary data.</text>
</comment>
<feature type="domain" description="Signal transduction histidine kinase subgroup 3 dimerisation and phosphoacceptor" evidence="7">
    <location>
        <begin position="214"/>
        <end position="281"/>
    </location>
</feature>
<dbReference type="InterPro" id="IPR036890">
    <property type="entry name" value="HATPase_C_sf"/>
</dbReference>
<keyword evidence="9" id="KW-1185">Reference proteome</keyword>
<evidence type="ECO:0000259" key="7">
    <source>
        <dbReference type="Pfam" id="PF07730"/>
    </source>
</evidence>
<keyword evidence="5" id="KW-1133">Transmembrane helix</keyword>
<evidence type="ECO:0000313" key="8">
    <source>
        <dbReference type="EMBL" id="GAA1244447.1"/>
    </source>
</evidence>
<feature type="transmembrane region" description="Helical" evidence="5">
    <location>
        <begin position="21"/>
        <end position="43"/>
    </location>
</feature>
<dbReference type="PANTHER" id="PTHR24421:SF63">
    <property type="entry name" value="SENSOR HISTIDINE KINASE DESK"/>
    <property type="match status" value="1"/>
</dbReference>
<organism evidence="8 9">
    <name type="scientific">Kitasatospora nipponensis</name>
    <dbReference type="NCBI Taxonomy" id="258049"/>
    <lineage>
        <taxon>Bacteria</taxon>
        <taxon>Bacillati</taxon>
        <taxon>Actinomycetota</taxon>
        <taxon>Actinomycetes</taxon>
        <taxon>Kitasatosporales</taxon>
        <taxon>Streptomycetaceae</taxon>
        <taxon>Kitasatospora</taxon>
    </lineage>
</organism>
<proteinExistence type="predicted"/>
<keyword evidence="5" id="KW-0472">Membrane</keyword>
<dbReference type="Pfam" id="PF07730">
    <property type="entry name" value="HisKA_3"/>
    <property type="match status" value="1"/>
</dbReference>
<feature type="transmembrane region" description="Helical" evidence="5">
    <location>
        <begin position="120"/>
        <end position="136"/>
    </location>
</feature>
<dbReference type="Gene3D" id="3.30.565.10">
    <property type="entry name" value="Histidine kinase-like ATPase, C-terminal domain"/>
    <property type="match status" value="1"/>
</dbReference>
<evidence type="ECO:0000256" key="3">
    <source>
        <dbReference type="ARBA" id="ARBA00023012"/>
    </source>
</evidence>
<dbReference type="PANTHER" id="PTHR24421">
    <property type="entry name" value="NITRATE/NITRITE SENSOR PROTEIN NARX-RELATED"/>
    <property type="match status" value="1"/>
</dbReference>
<evidence type="ECO:0000256" key="4">
    <source>
        <dbReference type="SAM" id="MobiDB-lite"/>
    </source>
</evidence>
<keyword evidence="3" id="KW-0902">Two-component regulatory system</keyword>